<dbReference type="RefSeq" id="WP_310144245.1">
    <property type="nucleotide sequence ID" value="NZ_JAVDTR010000015.1"/>
</dbReference>
<gene>
    <name evidence="1" type="ORF">J2W91_004717</name>
</gene>
<protein>
    <submittedName>
        <fullName evidence="1">DNA topoisomerase IA</fullName>
    </submittedName>
</protein>
<comment type="caution">
    <text evidence="1">The sequence shown here is derived from an EMBL/GenBank/DDBJ whole genome shotgun (WGS) entry which is preliminary data.</text>
</comment>
<dbReference type="Gene3D" id="3.40.50.140">
    <property type="match status" value="1"/>
</dbReference>
<dbReference type="Proteomes" id="UP001254832">
    <property type="component" value="Unassembled WGS sequence"/>
</dbReference>
<sequence length="105" mass="12194">MKVVLAEKKIQAEELAKPFPHKMAQGYIEISPCSTFPEGGVMVWASGHLVSLLEPEEYDEKFKNWDFQHLPIIPTEFKYHVDRTKSKLFNNENPDDFLKIRAICN</sequence>
<name>A0AAP5H946_PAEAM</name>
<organism evidence="1 2">
    <name type="scientific">Paenibacillus amylolyticus</name>
    <dbReference type="NCBI Taxonomy" id="1451"/>
    <lineage>
        <taxon>Bacteria</taxon>
        <taxon>Bacillati</taxon>
        <taxon>Bacillota</taxon>
        <taxon>Bacilli</taxon>
        <taxon>Bacillales</taxon>
        <taxon>Paenibacillaceae</taxon>
        <taxon>Paenibacillus</taxon>
    </lineage>
</organism>
<reference evidence="1" key="1">
    <citation type="submission" date="2023-07" db="EMBL/GenBank/DDBJ databases">
        <title>Sorghum-associated microbial communities from plants grown in Nebraska, USA.</title>
        <authorList>
            <person name="Schachtman D."/>
        </authorList>
    </citation>
    <scope>NUCLEOTIDE SEQUENCE</scope>
    <source>
        <strain evidence="1">BE80</strain>
    </source>
</reference>
<evidence type="ECO:0000313" key="2">
    <source>
        <dbReference type="Proteomes" id="UP001254832"/>
    </source>
</evidence>
<dbReference type="SUPFAM" id="SSF56712">
    <property type="entry name" value="Prokaryotic type I DNA topoisomerase"/>
    <property type="match status" value="1"/>
</dbReference>
<dbReference type="AlphaFoldDB" id="A0AAP5H946"/>
<dbReference type="EMBL" id="JAVDTR010000015">
    <property type="protein sequence ID" value="MDR6726211.1"/>
    <property type="molecule type" value="Genomic_DNA"/>
</dbReference>
<accession>A0AAP5H946</accession>
<dbReference type="InterPro" id="IPR023405">
    <property type="entry name" value="Topo_IA_core_domain"/>
</dbReference>
<evidence type="ECO:0000313" key="1">
    <source>
        <dbReference type="EMBL" id="MDR6726211.1"/>
    </source>
</evidence>
<proteinExistence type="predicted"/>